<gene>
    <name evidence="8" type="ORF">C7B43_10710</name>
</gene>
<dbReference type="InterPro" id="IPR000086">
    <property type="entry name" value="NUDIX_hydrolase_dom"/>
</dbReference>
<sequence length="238" mass="27091">MELFGRAATVILYRQCQEGYEVFMTQRSVQTQSFPGFWVFPGGREHPDDSVVAAHLRQEPVLNLVVEQQQFQETMSRDFVMSMGYLPSLEIRPAFGLPDWQSLVVTALRELWEETGMAYTKPVLIQDERVAIQQALLEGTPLLRLMDRYHFELDAGALTAIGRITTPNLGEKVRRFDTAFFMVPARNEAEPLRNSAEVAATCWLTPAQALKQYGSILAIPTRYILMQLEKKVWGESMS</sequence>
<evidence type="ECO:0000256" key="5">
    <source>
        <dbReference type="ARBA" id="ARBA00022842"/>
    </source>
</evidence>
<dbReference type="GO" id="GO:0016818">
    <property type="term" value="F:hydrolase activity, acting on acid anhydrides, in phosphorus-containing anhydrides"/>
    <property type="evidence" value="ECO:0007669"/>
    <property type="project" value="InterPro"/>
</dbReference>
<evidence type="ECO:0000256" key="6">
    <source>
        <dbReference type="ARBA" id="ARBA00023211"/>
    </source>
</evidence>
<dbReference type="CDD" id="cd18870">
    <property type="entry name" value="NUDIX_AcylCoAdiphos_Nudt19"/>
    <property type="match status" value="1"/>
</dbReference>
<protein>
    <recommendedName>
        <fullName evidence="7">Nudix hydrolase domain-containing protein</fullName>
    </recommendedName>
</protein>
<comment type="cofactor">
    <cofactor evidence="1">
        <name>Mn(2+)</name>
        <dbReference type="ChEBI" id="CHEBI:29035"/>
    </cofactor>
</comment>
<evidence type="ECO:0000256" key="3">
    <source>
        <dbReference type="ARBA" id="ARBA00022723"/>
    </source>
</evidence>
<dbReference type="GO" id="GO:0046872">
    <property type="term" value="F:metal ion binding"/>
    <property type="evidence" value="ECO:0007669"/>
    <property type="project" value="UniProtKB-KW"/>
</dbReference>
<evidence type="ECO:0000313" key="9">
    <source>
        <dbReference type="Proteomes" id="UP000242699"/>
    </source>
</evidence>
<reference evidence="8 9" key="1">
    <citation type="journal article" date="2014" name="BMC Genomics">
        <title>Comparison of environmental and isolate Sulfobacillus genomes reveals diverse carbon, sulfur, nitrogen, and hydrogen metabolisms.</title>
        <authorList>
            <person name="Justice N.B."/>
            <person name="Norman A."/>
            <person name="Brown C.T."/>
            <person name="Singh A."/>
            <person name="Thomas B.C."/>
            <person name="Banfield J.F."/>
        </authorList>
    </citation>
    <scope>NUCLEOTIDE SEQUENCE [LARGE SCALE GENOMIC DNA]</scope>
    <source>
        <strain evidence="8">AMDSBA1</strain>
    </source>
</reference>
<proteinExistence type="predicted"/>
<dbReference type="PANTHER" id="PTHR12318:SF0">
    <property type="entry name" value="ACYL-COENZYME A DIPHOSPHATASE NUDT19"/>
    <property type="match status" value="1"/>
</dbReference>
<comment type="cofactor">
    <cofactor evidence="2">
        <name>Mg(2+)</name>
        <dbReference type="ChEBI" id="CHEBI:18420"/>
    </cofactor>
</comment>
<organism evidence="8 9">
    <name type="scientific">Sulfobacillus benefaciens</name>
    <dbReference type="NCBI Taxonomy" id="453960"/>
    <lineage>
        <taxon>Bacteria</taxon>
        <taxon>Bacillati</taxon>
        <taxon>Bacillota</taxon>
        <taxon>Clostridia</taxon>
        <taxon>Eubacteriales</taxon>
        <taxon>Clostridiales Family XVII. Incertae Sedis</taxon>
        <taxon>Sulfobacillus</taxon>
    </lineage>
</organism>
<evidence type="ECO:0000259" key="7">
    <source>
        <dbReference type="PROSITE" id="PS51462"/>
    </source>
</evidence>
<feature type="domain" description="Nudix hydrolase" evidence="7">
    <location>
        <begin position="3"/>
        <end position="231"/>
    </location>
</feature>
<evidence type="ECO:0000256" key="2">
    <source>
        <dbReference type="ARBA" id="ARBA00001946"/>
    </source>
</evidence>
<dbReference type="InterPro" id="IPR015797">
    <property type="entry name" value="NUDIX_hydrolase-like_dom_sf"/>
</dbReference>
<dbReference type="PANTHER" id="PTHR12318">
    <property type="entry name" value="TESTOSTERONE-REGULATED PROTEIN RP2"/>
    <property type="match status" value="1"/>
</dbReference>
<dbReference type="SUPFAM" id="SSF55811">
    <property type="entry name" value="Nudix"/>
    <property type="match status" value="1"/>
</dbReference>
<evidence type="ECO:0000256" key="1">
    <source>
        <dbReference type="ARBA" id="ARBA00001936"/>
    </source>
</evidence>
<evidence type="ECO:0000256" key="4">
    <source>
        <dbReference type="ARBA" id="ARBA00022801"/>
    </source>
</evidence>
<dbReference type="InterPro" id="IPR039121">
    <property type="entry name" value="NUDT19"/>
</dbReference>
<comment type="caution">
    <text evidence="8">The sequence shown here is derived from an EMBL/GenBank/DDBJ whole genome shotgun (WGS) entry which is preliminary data.</text>
</comment>
<keyword evidence="5" id="KW-0460">Magnesium</keyword>
<dbReference type="AlphaFoldDB" id="A0A2T2X0J9"/>
<dbReference type="Gene3D" id="3.90.79.10">
    <property type="entry name" value="Nucleoside Triphosphate Pyrophosphohydrolase"/>
    <property type="match status" value="1"/>
</dbReference>
<dbReference type="Proteomes" id="UP000242699">
    <property type="component" value="Unassembled WGS sequence"/>
</dbReference>
<accession>A0A2T2X0J9</accession>
<evidence type="ECO:0000313" key="8">
    <source>
        <dbReference type="EMBL" id="PSR28020.1"/>
    </source>
</evidence>
<name>A0A2T2X0J9_9FIRM</name>
<dbReference type="EMBL" id="PXYT01000022">
    <property type="protein sequence ID" value="PSR28020.1"/>
    <property type="molecule type" value="Genomic_DNA"/>
</dbReference>
<keyword evidence="4" id="KW-0378">Hydrolase</keyword>
<keyword evidence="6" id="KW-0464">Manganese</keyword>
<keyword evidence="3" id="KW-0479">Metal-binding</keyword>
<dbReference type="PROSITE" id="PS51462">
    <property type="entry name" value="NUDIX"/>
    <property type="match status" value="1"/>
</dbReference>